<dbReference type="EMBL" id="CAJVQB010050008">
    <property type="protein sequence ID" value="CAG8834720.1"/>
    <property type="molecule type" value="Genomic_DNA"/>
</dbReference>
<accession>A0ABN7WKQ2</accession>
<sequence>MDSIAAVAKNNRFNPAPIKGIQKGPGALNFPGNFGPLNLNMDALIFPTKKANNVLQALTLIVHLLETLQLLCLQIRTEYSRITDIKPITAPISIMIPSHFIPIALTATDNGVALLRIVYGTASTNMMLKKNENKIS</sequence>
<gene>
    <name evidence="1" type="ORF">GMARGA_LOCUS32208</name>
</gene>
<evidence type="ECO:0000313" key="1">
    <source>
        <dbReference type="EMBL" id="CAG8834720.1"/>
    </source>
</evidence>
<organism evidence="1 2">
    <name type="scientific">Gigaspora margarita</name>
    <dbReference type="NCBI Taxonomy" id="4874"/>
    <lineage>
        <taxon>Eukaryota</taxon>
        <taxon>Fungi</taxon>
        <taxon>Fungi incertae sedis</taxon>
        <taxon>Mucoromycota</taxon>
        <taxon>Glomeromycotina</taxon>
        <taxon>Glomeromycetes</taxon>
        <taxon>Diversisporales</taxon>
        <taxon>Gigasporaceae</taxon>
        <taxon>Gigaspora</taxon>
    </lineage>
</organism>
<reference evidence="1 2" key="1">
    <citation type="submission" date="2021-06" db="EMBL/GenBank/DDBJ databases">
        <authorList>
            <person name="Kallberg Y."/>
            <person name="Tangrot J."/>
            <person name="Rosling A."/>
        </authorList>
    </citation>
    <scope>NUCLEOTIDE SEQUENCE [LARGE SCALE GENOMIC DNA]</scope>
    <source>
        <strain evidence="1 2">120-4 pot B 10/14</strain>
    </source>
</reference>
<proteinExistence type="predicted"/>
<comment type="caution">
    <text evidence="1">The sequence shown here is derived from an EMBL/GenBank/DDBJ whole genome shotgun (WGS) entry which is preliminary data.</text>
</comment>
<dbReference type="Proteomes" id="UP000789901">
    <property type="component" value="Unassembled WGS sequence"/>
</dbReference>
<keyword evidence="2" id="KW-1185">Reference proteome</keyword>
<protein>
    <submittedName>
        <fullName evidence="1">2081_t:CDS:1</fullName>
    </submittedName>
</protein>
<evidence type="ECO:0000313" key="2">
    <source>
        <dbReference type="Proteomes" id="UP000789901"/>
    </source>
</evidence>
<name>A0ABN7WKQ2_GIGMA</name>